<keyword evidence="14" id="KW-0539">Nucleus</keyword>
<evidence type="ECO:0000256" key="4">
    <source>
        <dbReference type="ARBA" id="ARBA00004642"/>
    </source>
</evidence>
<evidence type="ECO:0000256" key="12">
    <source>
        <dbReference type="ARBA" id="ARBA00022843"/>
    </source>
</evidence>
<dbReference type="InterPro" id="IPR003954">
    <property type="entry name" value="RRM_euk-type"/>
</dbReference>
<feature type="compositionally biased region" description="Acidic residues" evidence="19">
    <location>
        <begin position="176"/>
        <end position="189"/>
    </location>
</feature>
<feature type="domain" description="RRM" evidence="20">
    <location>
        <begin position="581"/>
        <end position="653"/>
    </location>
</feature>
<dbReference type="CDD" id="cd12318">
    <property type="entry name" value="RRM5_RBM19_like"/>
    <property type="match status" value="1"/>
</dbReference>
<dbReference type="Ensembl" id="ENSSAUT00010063311.1">
    <property type="protein sequence ID" value="ENSSAUP00010060373.1"/>
    <property type="gene ID" value="ENSSAUG00010024249.1"/>
</dbReference>
<feature type="domain" description="RRM" evidence="20">
    <location>
        <begin position="715"/>
        <end position="796"/>
    </location>
</feature>
<evidence type="ECO:0000256" key="16">
    <source>
        <dbReference type="ARBA" id="ARBA00070535"/>
    </source>
</evidence>
<feature type="domain" description="RRM" evidence="20">
    <location>
        <begin position="396"/>
        <end position="474"/>
    </location>
</feature>
<dbReference type="InterPro" id="IPR034417">
    <property type="entry name" value="RMB19_RRM2"/>
</dbReference>
<evidence type="ECO:0000256" key="2">
    <source>
        <dbReference type="ARBA" id="ARBA00004496"/>
    </source>
</evidence>
<name>A0A671YD70_SPAAU</name>
<dbReference type="FunFam" id="3.30.70.330:FF:000608">
    <property type="entry name" value="RNA binding motif protein 19"/>
    <property type="match status" value="1"/>
</dbReference>
<dbReference type="InterPro" id="IPR034418">
    <property type="entry name" value="RMB19_RRM1"/>
</dbReference>
<dbReference type="CDD" id="cd12569">
    <property type="entry name" value="RRM4_RBM19"/>
    <property type="match status" value="1"/>
</dbReference>
<dbReference type="InterPro" id="IPR034420">
    <property type="entry name" value="RBM19_RRM4"/>
</dbReference>
<evidence type="ECO:0000256" key="11">
    <source>
        <dbReference type="ARBA" id="ARBA00022737"/>
    </source>
</evidence>
<keyword evidence="10" id="KW-0597">Phosphoprotein</keyword>
<dbReference type="CDD" id="cd12571">
    <property type="entry name" value="RRM6_RBM19"/>
    <property type="match status" value="1"/>
</dbReference>
<evidence type="ECO:0000313" key="22">
    <source>
        <dbReference type="Proteomes" id="UP000472265"/>
    </source>
</evidence>
<comment type="subcellular location">
    <subcellularLocation>
        <location evidence="1">Chromosome</location>
    </subcellularLocation>
    <subcellularLocation>
        <location evidence="2">Cytoplasm</location>
    </subcellularLocation>
    <subcellularLocation>
        <location evidence="3">Nucleus</location>
        <location evidence="3">Nucleolus</location>
    </subcellularLocation>
    <subcellularLocation>
        <location evidence="4">Nucleus</location>
        <location evidence="4">Nucleoplasm</location>
    </subcellularLocation>
</comment>
<dbReference type="InParanoid" id="A0A671YD70"/>
<protein>
    <recommendedName>
        <fullName evidence="16">Probable RNA-binding protein 19</fullName>
    </recommendedName>
    <alternativeName>
        <fullName evidence="17">RNA-binding motif protein 19</fullName>
    </alternativeName>
</protein>
<comment type="function">
    <text evidence="15">Plays a role in embryo pre-implantation development.</text>
</comment>
<feature type="compositionally biased region" description="Acidic residues" evidence="19">
    <location>
        <begin position="212"/>
        <end position="229"/>
    </location>
</feature>
<evidence type="ECO:0000256" key="18">
    <source>
        <dbReference type="PROSITE-ProRule" id="PRU00176"/>
    </source>
</evidence>
<feature type="region of interest" description="Disordered" evidence="19">
    <location>
        <begin position="688"/>
        <end position="716"/>
    </location>
</feature>
<feature type="compositionally biased region" description="Polar residues" evidence="19">
    <location>
        <begin position="131"/>
        <end position="150"/>
    </location>
</feature>
<keyword evidence="13 18" id="KW-0694">RNA-binding</keyword>
<evidence type="ECO:0000256" key="14">
    <source>
        <dbReference type="ARBA" id="ARBA00023242"/>
    </source>
</evidence>
<dbReference type="SUPFAM" id="SSF54928">
    <property type="entry name" value="RNA-binding domain, RBD"/>
    <property type="match status" value="4"/>
</dbReference>
<keyword evidence="8" id="KW-0963">Cytoplasm</keyword>
<dbReference type="Proteomes" id="UP000472265">
    <property type="component" value="Chromosome 5"/>
</dbReference>
<dbReference type="FunFam" id="3.30.70.330:FF:000740">
    <property type="entry name" value="RNA binding motif protein 19"/>
    <property type="match status" value="1"/>
</dbReference>
<dbReference type="InterPro" id="IPR000504">
    <property type="entry name" value="RRM_dom"/>
</dbReference>
<dbReference type="GO" id="GO:0005730">
    <property type="term" value="C:nucleolus"/>
    <property type="evidence" value="ECO:0007669"/>
    <property type="project" value="UniProtKB-SubCell"/>
</dbReference>
<gene>
    <name evidence="21" type="primary">RBM19</name>
    <name evidence="21" type="synonym">plbd2</name>
</gene>
<feature type="region of interest" description="Disordered" evidence="19">
    <location>
        <begin position="477"/>
        <end position="506"/>
    </location>
</feature>
<dbReference type="GO" id="GO:0005737">
    <property type="term" value="C:cytoplasm"/>
    <property type="evidence" value="ECO:0007669"/>
    <property type="project" value="UniProtKB-SubCell"/>
</dbReference>
<evidence type="ECO:0000256" key="1">
    <source>
        <dbReference type="ARBA" id="ARBA00004286"/>
    </source>
</evidence>
<dbReference type="FunFam" id="3.30.70.330:FF:000240">
    <property type="entry name" value="RNA binding motif protein 19"/>
    <property type="match status" value="1"/>
</dbReference>
<dbReference type="FunFam" id="3.30.70.330:FF:000813">
    <property type="entry name" value="RNA binding motif protein 19"/>
    <property type="match status" value="1"/>
</dbReference>
<dbReference type="CDD" id="cd12567">
    <property type="entry name" value="RRM3_RBM19"/>
    <property type="match status" value="1"/>
</dbReference>
<keyword evidence="12" id="KW-0832">Ubl conjugation</keyword>
<dbReference type="PROSITE" id="PS50102">
    <property type="entry name" value="RRM"/>
    <property type="match status" value="6"/>
</dbReference>
<evidence type="ECO:0000256" key="13">
    <source>
        <dbReference type="ARBA" id="ARBA00022884"/>
    </source>
</evidence>
<keyword evidence="22" id="KW-1185">Reference proteome</keyword>
<feature type="compositionally biased region" description="Basic and acidic residues" evidence="19">
    <location>
        <begin position="688"/>
        <end position="698"/>
    </location>
</feature>
<dbReference type="AlphaFoldDB" id="A0A671YD70"/>
<evidence type="ECO:0000256" key="8">
    <source>
        <dbReference type="ARBA" id="ARBA00022490"/>
    </source>
</evidence>
<feature type="domain" description="RRM" evidence="20">
    <location>
        <begin position="817"/>
        <end position="897"/>
    </location>
</feature>
<evidence type="ECO:0000256" key="9">
    <source>
        <dbReference type="ARBA" id="ARBA00022499"/>
    </source>
</evidence>
<dbReference type="PANTHER" id="PTHR48039:SF5">
    <property type="entry name" value="RNA-BINDING PROTEIN 28"/>
    <property type="match status" value="1"/>
</dbReference>
<sequence>MSRLIVKNLPNGMKEERFRSMFAAFGTVTDCSLKFTKDGKFRKFGFVGFKAEDDANRALKHFNKSFVDTSRVTVEMCKAFGDPTKAKAWSKHTQSSGPDKPSTPADTDSKKKKKQIKETNKDQGFKEFLSVHQNRSQAPTWANDTMQQAPDSEGGQTKTQGKKKPASDDYLNFDSDQSEEEDEEEEHDGDEALKSGLSDMEYLRSKVATTDDTLEEEDGEGADDEDEDQGPVQHTDSAYESGDRESTSKTKTPASSEEKKQSKAKKTREMIYTVMCSMQMEPVTEFTVKLRGVPFNVKEQQIREFMTPLKPAAIRIGKNESGNRTGYVYVDLHTEEQAEKALKRNKDYIGGRYIEVFRVDPSGGQGKRDRKAKEIDRNFTRKLKEDEEEEDVSESGRLFVRNLPYTCTEEEIKELFEKHGPISEVLFPIDNLTKKPKGFAFITFMIPENAVTALAQLDGHVFQGRMLHLLPSTVKKEKVETDAGSGTSSYKRQKDAKSKASSSSSHNWNTLFVGTSAVADAIAEKYNTTKSQVLDHESKGSVAVRMALGETQIVQETRQFLLDNNVSLDSFSQAAAARSTSVILVKNLPAGVTASELEELFSPHGSLGRVLLPPSGLTAIIEFLEPTEAKRAFTRLAYSKFQHVPLYLEWAPVGVFVAAKPGPGKIPQIHELINQYLLDLSNQVLEKEMPVKEEKKEEAEEEEDEEEEEESAPGSTLFIKNLNFDTTEEKLQETFSKCGKVKSCSISKKRDKTGKMLSMGYGFVQFQTAEAAQKALRQLQHCSVDDHQLELKVSERATRTTEVSRKKKQAEKKQTGSKILVRNVPFQASVREIRELFCTFGELKTVRLPKKAAGTGNHRGFGFIDFLTKQDAKKAFAALCHSTHLYGRRLVLEWADAEDTVETLRRKTAEHFHGKSDFLFMEGIMETMETDNGAED</sequence>
<dbReference type="InterPro" id="IPR051945">
    <property type="entry name" value="RRM_MRD1_RNA_proc_ribogen"/>
</dbReference>
<evidence type="ECO:0000256" key="3">
    <source>
        <dbReference type="ARBA" id="ARBA00004604"/>
    </source>
</evidence>
<evidence type="ECO:0000256" key="17">
    <source>
        <dbReference type="ARBA" id="ARBA00075692"/>
    </source>
</evidence>
<organism evidence="21 22">
    <name type="scientific">Sparus aurata</name>
    <name type="common">Gilthead sea bream</name>
    <dbReference type="NCBI Taxonomy" id="8175"/>
    <lineage>
        <taxon>Eukaryota</taxon>
        <taxon>Metazoa</taxon>
        <taxon>Chordata</taxon>
        <taxon>Craniata</taxon>
        <taxon>Vertebrata</taxon>
        <taxon>Euteleostomi</taxon>
        <taxon>Actinopterygii</taxon>
        <taxon>Neopterygii</taxon>
        <taxon>Teleostei</taxon>
        <taxon>Neoteleostei</taxon>
        <taxon>Acanthomorphata</taxon>
        <taxon>Eupercaria</taxon>
        <taxon>Spariformes</taxon>
        <taxon>Sparidae</taxon>
        <taxon>Sparus</taxon>
    </lineage>
</organism>
<evidence type="ECO:0000256" key="10">
    <source>
        <dbReference type="ARBA" id="ARBA00022553"/>
    </source>
</evidence>
<dbReference type="FunFam" id="3.30.70.330:FF:000296">
    <property type="entry name" value="RNA binding motif protein 19"/>
    <property type="match status" value="1"/>
</dbReference>
<feature type="region of interest" description="Disordered" evidence="19">
    <location>
        <begin position="85"/>
        <end position="266"/>
    </location>
</feature>
<evidence type="ECO:0000313" key="21">
    <source>
        <dbReference type="Ensembl" id="ENSSAUP00010060373.1"/>
    </source>
</evidence>
<keyword evidence="9" id="KW-1017">Isopeptide bond</keyword>
<accession>A0A671YD70</accession>
<reference evidence="21" key="3">
    <citation type="submission" date="2025-09" db="UniProtKB">
        <authorList>
            <consortium name="Ensembl"/>
        </authorList>
    </citation>
    <scope>IDENTIFICATION</scope>
</reference>
<dbReference type="SMART" id="SM00360">
    <property type="entry name" value="RRM"/>
    <property type="match status" value="6"/>
</dbReference>
<dbReference type="CDD" id="cd12502">
    <property type="entry name" value="RRM2_RMB19"/>
    <property type="match status" value="1"/>
</dbReference>
<evidence type="ECO:0000256" key="15">
    <source>
        <dbReference type="ARBA" id="ARBA00055332"/>
    </source>
</evidence>
<dbReference type="InterPro" id="IPR035979">
    <property type="entry name" value="RBD_domain_sf"/>
</dbReference>
<keyword evidence="7" id="KW-0217">Developmental protein</keyword>
<reference evidence="21" key="1">
    <citation type="submission" date="2021-04" db="EMBL/GenBank/DDBJ databases">
        <authorList>
            <consortium name="Wellcome Sanger Institute Data Sharing"/>
        </authorList>
    </citation>
    <scope>NUCLEOTIDE SEQUENCE [LARGE SCALE GENOMIC DNA]</scope>
</reference>
<dbReference type="InterPro" id="IPR034423">
    <property type="entry name" value="RBM19_RRM5"/>
</dbReference>
<dbReference type="InterPro" id="IPR034421">
    <property type="entry name" value="RBM19_RRM6"/>
</dbReference>
<evidence type="ECO:0000256" key="5">
    <source>
        <dbReference type="ARBA" id="ARBA00008033"/>
    </source>
</evidence>
<dbReference type="InterPro" id="IPR034419">
    <property type="entry name" value="RBM19_RRM3"/>
</dbReference>
<feature type="compositionally biased region" description="Acidic residues" evidence="19">
    <location>
        <begin position="699"/>
        <end position="711"/>
    </location>
</feature>
<evidence type="ECO:0000256" key="7">
    <source>
        <dbReference type="ARBA" id="ARBA00022473"/>
    </source>
</evidence>
<feature type="compositionally biased region" description="Basic and acidic residues" evidence="19">
    <location>
        <begin position="116"/>
        <end position="125"/>
    </location>
</feature>
<feature type="domain" description="RRM" evidence="20">
    <location>
        <begin position="2"/>
        <end position="79"/>
    </location>
</feature>
<dbReference type="GO" id="GO:0003729">
    <property type="term" value="F:mRNA binding"/>
    <property type="evidence" value="ECO:0007669"/>
    <property type="project" value="TreeGrafter"/>
</dbReference>
<dbReference type="Pfam" id="PF00076">
    <property type="entry name" value="RRM_1"/>
    <property type="match status" value="6"/>
</dbReference>
<evidence type="ECO:0000256" key="6">
    <source>
        <dbReference type="ARBA" id="ARBA00022454"/>
    </source>
</evidence>
<dbReference type="GO" id="GO:0005694">
    <property type="term" value="C:chromosome"/>
    <property type="evidence" value="ECO:0007669"/>
    <property type="project" value="UniProtKB-SubCell"/>
</dbReference>
<keyword evidence="6" id="KW-0158">Chromosome</keyword>
<dbReference type="GO" id="GO:0048546">
    <property type="term" value="P:digestive tract morphogenesis"/>
    <property type="evidence" value="ECO:0007669"/>
    <property type="project" value="Ensembl"/>
</dbReference>
<dbReference type="PANTHER" id="PTHR48039">
    <property type="entry name" value="RNA-BINDING MOTIF PROTEIN 14B"/>
    <property type="match status" value="1"/>
</dbReference>
<comment type="similarity">
    <text evidence="5">Belongs to the RRM MRD1 family.</text>
</comment>
<dbReference type="CDD" id="cd12564">
    <property type="entry name" value="RRM1_RBM19"/>
    <property type="match status" value="1"/>
</dbReference>
<evidence type="ECO:0000259" key="20">
    <source>
        <dbReference type="PROSITE" id="PS50102"/>
    </source>
</evidence>
<dbReference type="GeneTree" id="ENSGT00840000129953"/>
<dbReference type="GO" id="GO:0005654">
    <property type="term" value="C:nucleoplasm"/>
    <property type="evidence" value="ECO:0007669"/>
    <property type="project" value="UniProtKB-SubCell"/>
</dbReference>
<dbReference type="Gene3D" id="3.30.70.330">
    <property type="match status" value="6"/>
</dbReference>
<proteinExistence type="inferred from homology"/>
<keyword evidence="11" id="KW-0677">Repeat</keyword>
<dbReference type="InterPro" id="IPR012677">
    <property type="entry name" value="Nucleotide-bd_a/b_plait_sf"/>
</dbReference>
<dbReference type="SMART" id="SM00361">
    <property type="entry name" value="RRM_1"/>
    <property type="match status" value="2"/>
</dbReference>
<dbReference type="FunFam" id="3.30.70.330:FF:000277">
    <property type="entry name" value="RNA binding motif protein 19"/>
    <property type="match status" value="1"/>
</dbReference>
<reference evidence="21" key="2">
    <citation type="submission" date="2025-08" db="UniProtKB">
        <authorList>
            <consortium name="Ensembl"/>
        </authorList>
    </citation>
    <scope>IDENTIFICATION</scope>
</reference>
<evidence type="ECO:0000256" key="19">
    <source>
        <dbReference type="SAM" id="MobiDB-lite"/>
    </source>
</evidence>
<feature type="domain" description="RRM" evidence="20">
    <location>
        <begin position="286"/>
        <end position="361"/>
    </location>
</feature>